<sequence>MQLRGPLVTLDLTGVGIMPSAKEPYVNHSHRAVRDILHCTFDPKRNIFMTEMTSIV</sequence>
<protein>
    <submittedName>
        <fullName evidence="1">Uncharacterized protein</fullName>
    </submittedName>
</protein>
<accession>A0A6B9XUL4</accession>
<name>A0A6B9XUL4_PICSI</name>
<organism evidence="1">
    <name type="scientific">Picea sitchensis</name>
    <name type="common">Sitka spruce</name>
    <name type="synonym">Pinus sitchensis</name>
    <dbReference type="NCBI Taxonomy" id="3332"/>
    <lineage>
        <taxon>Eukaryota</taxon>
        <taxon>Viridiplantae</taxon>
        <taxon>Streptophyta</taxon>
        <taxon>Embryophyta</taxon>
        <taxon>Tracheophyta</taxon>
        <taxon>Spermatophyta</taxon>
        <taxon>Pinopsida</taxon>
        <taxon>Pinidae</taxon>
        <taxon>Conifers I</taxon>
        <taxon>Pinales</taxon>
        <taxon>Pinaceae</taxon>
        <taxon>Picea</taxon>
    </lineage>
</organism>
<gene>
    <name evidence="1" type="primary">orf03837</name>
    <name evidence="1" type="ORF">Q903MT_gene3814</name>
</gene>
<reference evidence="1" key="1">
    <citation type="submission" date="2019-03" db="EMBL/GenBank/DDBJ databases">
        <title>Largest Complete Mitochondrial Genome of a Gymnosperm, Sitka Spruce (Picea sitchensis), Indicates Complex Physical Structure.</title>
        <authorList>
            <person name="Jackman S.D."/>
            <person name="Coombe L."/>
            <person name="Warren R."/>
            <person name="Kirk H."/>
            <person name="Trinh E."/>
            <person name="McLeod T."/>
            <person name="Pleasance S."/>
            <person name="Pandoh P."/>
            <person name="Zhao Y."/>
            <person name="Coope R."/>
            <person name="Bousquet J."/>
            <person name="Bohlmann J.C."/>
            <person name="Jones S.J.M."/>
            <person name="Birol I."/>
        </authorList>
    </citation>
    <scope>NUCLEOTIDE SEQUENCE</scope>
    <source>
        <strain evidence="1">Q903</strain>
    </source>
</reference>
<keyword evidence="1" id="KW-0496">Mitochondrion</keyword>
<proteinExistence type="predicted"/>
<geneLocation type="mitochondrion" evidence="1"/>
<evidence type="ECO:0000313" key="1">
    <source>
        <dbReference type="EMBL" id="QHR89792.1"/>
    </source>
</evidence>
<dbReference type="EMBL" id="MK697699">
    <property type="protein sequence ID" value="QHR89792.1"/>
    <property type="molecule type" value="Genomic_DNA"/>
</dbReference>
<dbReference type="AlphaFoldDB" id="A0A6B9XUL4"/>